<dbReference type="PANTHER" id="PTHR28079">
    <property type="entry name" value="RNA POLYMERASE I-SPECIFIC TRANSCRIPTION INITIATION FACTOR RRN5"/>
    <property type="match status" value="1"/>
</dbReference>
<dbReference type="GO" id="GO:0000500">
    <property type="term" value="C:RNA polymerase I upstream activating factor complex"/>
    <property type="evidence" value="ECO:0007669"/>
    <property type="project" value="InterPro"/>
</dbReference>
<evidence type="ECO:0000256" key="1">
    <source>
        <dbReference type="SAM" id="MobiDB-lite"/>
    </source>
</evidence>
<accession>A0A2C5X862</accession>
<gene>
    <name evidence="2" type="ORF">CDD81_1166</name>
</gene>
<dbReference type="GO" id="GO:0042790">
    <property type="term" value="P:nucleolar large rRNA transcription by RNA polymerase I"/>
    <property type="evidence" value="ECO:0007669"/>
    <property type="project" value="InterPro"/>
</dbReference>
<reference evidence="2 3" key="1">
    <citation type="submission" date="2017-06" db="EMBL/GenBank/DDBJ databases">
        <title>Ant-infecting Ophiocordyceps genomes reveal a high diversity of potential behavioral manipulation genes and a possible major role for enterotoxins.</title>
        <authorList>
            <person name="De Bekker C."/>
            <person name="Evans H.C."/>
            <person name="Brachmann A."/>
            <person name="Hughes D.P."/>
        </authorList>
    </citation>
    <scope>NUCLEOTIDE SEQUENCE [LARGE SCALE GENOMIC DNA]</scope>
    <source>
        <strain evidence="2 3">Map64</strain>
    </source>
</reference>
<evidence type="ECO:0008006" key="4">
    <source>
        <dbReference type="Google" id="ProtNLM"/>
    </source>
</evidence>
<dbReference type="GO" id="GO:0000182">
    <property type="term" value="F:rDNA binding"/>
    <property type="evidence" value="ECO:0007669"/>
    <property type="project" value="TreeGrafter"/>
</dbReference>
<organism evidence="2 3">
    <name type="scientific">Ophiocordyceps australis</name>
    <dbReference type="NCBI Taxonomy" id="1399860"/>
    <lineage>
        <taxon>Eukaryota</taxon>
        <taxon>Fungi</taxon>
        <taxon>Dikarya</taxon>
        <taxon>Ascomycota</taxon>
        <taxon>Pezizomycotina</taxon>
        <taxon>Sordariomycetes</taxon>
        <taxon>Hypocreomycetidae</taxon>
        <taxon>Hypocreales</taxon>
        <taxon>Ophiocordycipitaceae</taxon>
        <taxon>Ophiocordyceps</taxon>
    </lineage>
</organism>
<dbReference type="GO" id="GO:0006361">
    <property type="term" value="P:transcription initiation at RNA polymerase I promoter"/>
    <property type="evidence" value="ECO:0007669"/>
    <property type="project" value="TreeGrafter"/>
</dbReference>
<proteinExistence type="predicted"/>
<dbReference type="AlphaFoldDB" id="A0A2C5X862"/>
<feature type="region of interest" description="Disordered" evidence="1">
    <location>
        <begin position="1"/>
        <end position="50"/>
    </location>
</feature>
<comment type="caution">
    <text evidence="2">The sequence shown here is derived from an EMBL/GenBank/DDBJ whole genome shotgun (WGS) entry which is preliminary data.</text>
</comment>
<evidence type="ECO:0000313" key="3">
    <source>
        <dbReference type="Proteomes" id="UP000226192"/>
    </source>
</evidence>
<dbReference type="PANTHER" id="PTHR28079:SF1">
    <property type="entry name" value="RNA POLYMERASE I-SPECIFIC TRANSCRIPTION INITIATION FACTOR RRN5"/>
    <property type="match status" value="1"/>
</dbReference>
<keyword evidence="3" id="KW-1185">Reference proteome</keyword>
<name>A0A2C5X862_9HYPO</name>
<dbReference type="InterPro" id="IPR039601">
    <property type="entry name" value="Rrn5"/>
</dbReference>
<feature type="compositionally biased region" description="Basic and acidic residues" evidence="1">
    <location>
        <begin position="20"/>
        <end position="38"/>
    </location>
</feature>
<dbReference type="Proteomes" id="UP000226192">
    <property type="component" value="Unassembled WGS sequence"/>
</dbReference>
<feature type="region of interest" description="Disordered" evidence="1">
    <location>
        <begin position="385"/>
        <end position="432"/>
    </location>
</feature>
<protein>
    <recommendedName>
        <fullName evidence="4">Myb-like domain-containing protein</fullName>
    </recommendedName>
</protein>
<dbReference type="GO" id="GO:0001181">
    <property type="term" value="F:RNA polymerase I general transcription initiation factor activity"/>
    <property type="evidence" value="ECO:0007669"/>
    <property type="project" value="TreeGrafter"/>
</dbReference>
<evidence type="ECO:0000313" key="2">
    <source>
        <dbReference type="EMBL" id="PHH60769.1"/>
    </source>
</evidence>
<dbReference type="OrthoDB" id="2240312at2759"/>
<sequence>MESDDSYYPGLESETGELLPNHDRLHSHDESPHDEPGRRSRKKKRHMPDCDYVRPLKRQKGCFNVAYLDLLNREIEDAAERICINHVFDAPQTQLGLVIWSPIEKQQLFEALGRLGRHDLAGITAFIQSKSLVQVSQYIHHLQSACSQKQALNRRSIVQLAEIPAAVEVGPQCCHVQEEAADCISLKQEHREVQQEEEKWGPLWNVTPELAREWERDQIEDESKATRPPFTRFLNLAKWLKLAQRFYMNSSIPTGNWTYFDESPPSIWATAFEDFYSLALSLTRRLVQTTLYVSMSRLRAQSGLDPCPENIVRKGDALAAIATLSMPCDSQQHWVGLARRLHLDVYEEPPGPMQECGMKPMSYNQVESALHLERNGEDLALQQVHVKAQRQESSQESPKGHDDDDDDNDENKIDQEYYNDNDETDGRKHDHRRLDKQDARLDSIRFDSDISHEVDEVLRFSAAGLRDISSARRAIKHRIMAERWQEEQAERHDAFASYQAEQNMWRILDKKPPLGIPKIQDPGKIERCTFSMDSMWPLKGDWSSQLDYQGEWETLDRDINKTSVLN</sequence>
<dbReference type="EMBL" id="NJET01000129">
    <property type="protein sequence ID" value="PHH60769.1"/>
    <property type="molecule type" value="Genomic_DNA"/>
</dbReference>
<dbReference type="STRING" id="1399860.A0A2C5X862"/>